<organism evidence="1">
    <name type="scientific">marine sediment metagenome</name>
    <dbReference type="NCBI Taxonomy" id="412755"/>
    <lineage>
        <taxon>unclassified sequences</taxon>
        <taxon>metagenomes</taxon>
        <taxon>ecological metagenomes</taxon>
    </lineage>
</organism>
<accession>A0A0F9P5K4</accession>
<comment type="caution">
    <text evidence="1">The sequence shown here is derived from an EMBL/GenBank/DDBJ whole genome shotgun (WGS) entry which is preliminary data.</text>
</comment>
<reference evidence="1" key="1">
    <citation type="journal article" date="2015" name="Nature">
        <title>Complex archaea that bridge the gap between prokaryotes and eukaryotes.</title>
        <authorList>
            <person name="Spang A."/>
            <person name="Saw J.H."/>
            <person name="Jorgensen S.L."/>
            <person name="Zaremba-Niedzwiedzka K."/>
            <person name="Martijn J."/>
            <person name="Lind A.E."/>
            <person name="van Eijk R."/>
            <person name="Schleper C."/>
            <person name="Guy L."/>
            <person name="Ettema T.J."/>
        </authorList>
    </citation>
    <scope>NUCLEOTIDE SEQUENCE</scope>
</reference>
<evidence type="ECO:0000313" key="1">
    <source>
        <dbReference type="EMBL" id="KKN27150.1"/>
    </source>
</evidence>
<dbReference type="EMBL" id="LAZR01002664">
    <property type="protein sequence ID" value="KKN27150.1"/>
    <property type="molecule type" value="Genomic_DNA"/>
</dbReference>
<gene>
    <name evidence="1" type="ORF">LCGC14_0867680</name>
</gene>
<sequence>MDGVLYNAIIKSPENKMVVNLTLLQTIAIIGNIELSLRHPKNKGHSANIARGAAEYLIKELLFSWPEIKEEKDLLKAWEKVFLFKIEEKEDIKNGGITS</sequence>
<protein>
    <submittedName>
        <fullName evidence="1">Uncharacterized protein</fullName>
    </submittedName>
</protein>
<dbReference type="AlphaFoldDB" id="A0A0F9P5K4"/>
<proteinExistence type="predicted"/>
<name>A0A0F9P5K4_9ZZZZ</name>